<evidence type="ECO:0000256" key="1">
    <source>
        <dbReference type="ARBA" id="ARBA00009403"/>
    </source>
</evidence>
<evidence type="ECO:0000256" key="2">
    <source>
        <dbReference type="ARBA" id="ARBA00023157"/>
    </source>
</evidence>
<sequence length="189" mass="21163">MLLFTQSTMWLAILLAICCLTSDSHETHSPDFCCKDLNTSVKPGFPKIIKTNDSEVLKAARHSVEKFNNSTNDIFLFKESRVSKALVQVVKGLKYMLNMEIGRTICRKTAHPHLDNCDFQTNPALKRQDQGCDKLTHVCPLLLTFNRSLAILNPQGLLPNEQMEEPAGHQSTLLVLHTQSQDVGMDGLL</sequence>
<comment type="caution">
    <text evidence="5">The sequence shown here is derived from an EMBL/GenBank/DDBJ whole genome shotgun (WGS) entry which is preliminary data.</text>
</comment>
<dbReference type="FunFam" id="3.10.450.10:FF:000004">
    <property type="entry name" value="Cystatin C"/>
    <property type="match status" value="1"/>
</dbReference>
<dbReference type="GO" id="GO:0031643">
    <property type="term" value="P:positive regulation of myelination"/>
    <property type="evidence" value="ECO:0007669"/>
    <property type="project" value="TreeGrafter"/>
</dbReference>
<dbReference type="EMBL" id="JAATJU010026246">
    <property type="protein sequence ID" value="KAH0501980.1"/>
    <property type="molecule type" value="Genomic_DNA"/>
</dbReference>
<dbReference type="PANTHER" id="PTHR47141">
    <property type="entry name" value="CYSTATIN-F"/>
    <property type="match status" value="1"/>
</dbReference>
<evidence type="ECO:0000259" key="4">
    <source>
        <dbReference type="SMART" id="SM00043"/>
    </source>
</evidence>
<dbReference type="GO" id="GO:0004869">
    <property type="term" value="F:cysteine-type endopeptidase inhibitor activity"/>
    <property type="evidence" value="ECO:0007669"/>
    <property type="project" value="InterPro"/>
</dbReference>
<reference evidence="5" key="1">
    <citation type="submission" date="2020-03" db="EMBL/GenBank/DDBJ databases">
        <title>Studies in the Genomics of Life Span.</title>
        <authorList>
            <person name="Glass D."/>
        </authorList>
    </citation>
    <scope>NUCLEOTIDE SEQUENCE</scope>
    <source>
        <strain evidence="5">LTLLF</strain>
        <tissue evidence="5">Muscle</tissue>
    </source>
</reference>
<keyword evidence="3" id="KW-0732">Signal</keyword>
<evidence type="ECO:0000313" key="5">
    <source>
        <dbReference type="EMBL" id="KAH0501980.1"/>
    </source>
</evidence>
<organism evidence="5 6">
    <name type="scientific">Microtus ochrogaster</name>
    <name type="common">Prairie vole</name>
    <dbReference type="NCBI Taxonomy" id="79684"/>
    <lineage>
        <taxon>Eukaryota</taxon>
        <taxon>Metazoa</taxon>
        <taxon>Chordata</taxon>
        <taxon>Craniata</taxon>
        <taxon>Vertebrata</taxon>
        <taxon>Euteleostomi</taxon>
        <taxon>Mammalia</taxon>
        <taxon>Eutheria</taxon>
        <taxon>Euarchontoglires</taxon>
        <taxon>Glires</taxon>
        <taxon>Rodentia</taxon>
        <taxon>Myomorpha</taxon>
        <taxon>Muroidea</taxon>
        <taxon>Cricetidae</taxon>
        <taxon>Arvicolinae</taxon>
        <taxon>Microtus</taxon>
    </lineage>
</organism>
<dbReference type="SMART" id="SM00043">
    <property type="entry name" value="CY"/>
    <property type="match status" value="1"/>
</dbReference>
<dbReference type="GO" id="GO:0005783">
    <property type="term" value="C:endoplasmic reticulum"/>
    <property type="evidence" value="ECO:0007669"/>
    <property type="project" value="TreeGrafter"/>
</dbReference>
<dbReference type="GO" id="GO:0005615">
    <property type="term" value="C:extracellular space"/>
    <property type="evidence" value="ECO:0007669"/>
    <property type="project" value="TreeGrafter"/>
</dbReference>
<dbReference type="PANTHER" id="PTHR47141:SF1">
    <property type="entry name" value="CYSTATIN-F"/>
    <property type="match status" value="1"/>
</dbReference>
<comment type="similarity">
    <text evidence="1">Belongs to the cystatin family.</text>
</comment>
<feature type="chain" id="PRO_5035329564" evidence="3">
    <location>
        <begin position="25"/>
        <end position="189"/>
    </location>
</feature>
<feature type="signal peptide" evidence="3">
    <location>
        <begin position="1"/>
        <end position="24"/>
    </location>
</feature>
<dbReference type="AlphaFoldDB" id="A0A8J6G0E5"/>
<name>A0A8J6G0E5_MICOH</name>
<proteinExistence type="inferred from homology"/>
<dbReference type="GO" id="GO:0006955">
    <property type="term" value="P:immune response"/>
    <property type="evidence" value="ECO:0007669"/>
    <property type="project" value="InterPro"/>
</dbReference>
<feature type="domain" description="Cystatin" evidence="4">
    <location>
        <begin position="41"/>
        <end position="155"/>
    </location>
</feature>
<gene>
    <name evidence="5" type="ORF">LTLLF_194150</name>
</gene>
<dbReference type="GO" id="GO:1903979">
    <property type="term" value="P:negative regulation of microglial cell activation"/>
    <property type="evidence" value="ECO:0007669"/>
    <property type="project" value="TreeGrafter"/>
</dbReference>
<dbReference type="CDD" id="cd00042">
    <property type="entry name" value="CY"/>
    <property type="match status" value="1"/>
</dbReference>
<evidence type="ECO:0000313" key="6">
    <source>
        <dbReference type="Proteomes" id="UP000710432"/>
    </source>
</evidence>
<accession>A0A8J6G0E5</accession>
<dbReference type="GO" id="GO:0005764">
    <property type="term" value="C:lysosome"/>
    <property type="evidence" value="ECO:0007669"/>
    <property type="project" value="TreeGrafter"/>
</dbReference>
<dbReference type="GO" id="GO:0005794">
    <property type="term" value="C:Golgi apparatus"/>
    <property type="evidence" value="ECO:0007669"/>
    <property type="project" value="TreeGrafter"/>
</dbReference>
<dbReference type="InterPro" id="IPR042886">
    <property type="entry name" value="Cystatin-F"/>
</dbReference>
<dbReference type="Pfam" id="PF00031">
    <property type="entry name" value="Cystatin"/>
    <property type="match status" value="1"/>
</dbReference>
<keyword evidence="2" id="KW-1015">Disulfide bond</keyword>
<dbReference type="GO" id="GO:0005770">
    <property type="term" value="C:late endosome"/>
    <property type="evidence" value="ECO:0007669"/>
    <property type="project" value="TreeGrafter"/>
</dbReference>
<dbReference type="Proteomes" id="UP000710432">
    <property type="component" value="Unassembled WGS sequence"/>
</dbReference>
<dbReference type="Gene3D" id="3.10.450.10">
    <property type="match status" value="1"/>
</dbReference>
<dbReference type="SUPFAM" id="SSF54403">
    <property type="entry name" value="Cystatin/monellin"/>
    <property type="match status" value="1"/>
</dbReference>
<dbReference type="InterPro" id="IPR046350">
    <property type="entry name" value="Cystatin_sf"/>
</dbReference>
<evidence type="ECO:0000256" key="3">
    <source>
        <dbReference type="SAM" id="SignalP"/>
    </source>
</evidence>
<protein>
    <submittedName>
        <fullName evidence="5">Cystatin-F</fullName>
    </submittedName>
</protein>
<dbReference type="InterPro" id="IPR000010">
    <property type="entry name" value="Cystatin_dom"/>
</dbReference>